<dbReference type="InterPro" id="IPR029787">
    <property type="entry name" value="Nucleotide_cyclase"/>
</dbReference>
<evidence type="ECO:0000256" key="2">
    <source>
        <dbReference type="ARBA" id="ARBA00012528"/>
    </source>
</evidence>
<dbReference type="Proteomes" id="UP000245728">
    <property type="component" value="Chromosome"/>
</dbReference>
<dbReference type="NCBIfam" id="TIGR00254">
    <property type="entry name" value="GGDEF"/>
    <property type="match status" value="1"/>
</dbReference>
<dbReference type="SUPFAM" id="SSF55073">
    <property type="entry name" value="Nucleotide cyclase"/>
    <property type="match status" value="1"/>
</dbReference>
<dbReference type="InterPro" id="IPR000160">
    <property type="entry name" value="GGDEF_dom"/>
</dbReference>
<dbReference type="AlphaFoldDB" id="A0A2S2E380"/>
<dbReference type="GO" id="GO:0005886">
    <property type="term" value="C:plasma membrane"/>
    <property type="evidence" value="ECO:0007669"/>
    <property type="project" value="TreeGrafter"/>
</dbReference>
<reference evidence="4 5" key="1">
    <citation type="submission" date="2018-05" db="EMBL/GenBank/DDBJ databases">
        <title>Salinimonas sp. HMF8227 Genome sequencing and assembly.</title>
        <authorList>
            <person name="Kang H."/>
            <person name="Kang J."/>
            <person name="Cha I."/>
            <person name="Kim H."/>
            <person name="Joh K."/>
        </authorList>
    </citation>
    <scope>NUCLEOTIDE SEQUENCE [LARGE SCALE GENOMIC DNA]</scope>
    <source>
        <strain evidence="4 5">HMF8227</strain>
    </source>
</reference>
<proteinExistence type="predicted"/>
<comment type="cofactor">
    <cofactor evidence="1">
        <name>Mg(2+)</name>
        <dbReference type="ChEBI" id="CHEBI:18420"/>
    </cofactor>
</comment>
<feature type="domain" description="GGDEF" evidence="3">
    <location>
        <begin position="203"/>
        <end position="338"/>
    </location>
</feature>
<gene>
    <name evidence="4" type="ORF">HMF8227_01575</name>
</gene>
<dbReference type="InterPro" id="IPR050469">
    <property type="entry name" value="Diguanylate_Cyclase"/>
</dbReference>
<protein>
    <recommendedName>
        <fullName evidence="2">diguanylate cyclase</fullName>
        <ecNumber evidence="2">2.7.7.65</ecNumber>
    </recommendedName>
</protein>
<keyword evidence="5" id="KW-1185">Reference proteome</keyword>
<dbReference type="InterPro" id="IPR043128">
    <property type="entry name" value="Rev_trsase/Diguanyl_cyclase"/>
</dbReference>
<accession>A0A2S2E380</accession>
<dbReference type="Gene3D" id="3.30.70.270">
    <property type="match status" value="1"/>
</dbReference>
<dbReference type="FunFam" id="3.30.70.270:FF:000001">
    <property type="entry name" value="Diguanylate cyclase domain protein"/>
    <property type="match status" value="1"/>
</dbReference>
<dbReference type="CDD" id="cd01949">
    <property type="entry name" value="GGDEF"/>
    <property type="match status" value="1"/>
</dbReference>
<dbReference type="Pfam" id="PF00990">
    <property type="entry name" value="GGDEF"/>
    <property type="match status" value="1"/>
</dbReference>
<dbReference type="PANTHER" id="PTHR45138:SF2">
    <property type="entry name" value="DIGUANYLATE CYCLASE VDCA"/>
    <property type="match status" value="1"/>
</dbReference>
<evidence type="ECO:0000313" key="4">
    <source>
        <dbReference type="EMBL" id="AWL12049.1"/>
    </source>
</evidence>
<evidence type="ECO:0000259" key="3">
    <source>
        <dbReference type="PROSITE" id="PS50887"/>
    </source>
</evidence>
<dbReference type="SMART" id="SM00267">
    <property type="entry name" value="GGDEF"/>
    <property type="match status" value="1"/>
</dbReference>
<evidence type="ECO:0000256" key="1">
    <source>
        <dbReference type="ARBA" id="ARBA00001946"/>
    </source>
</evidence>
<dbReference type="RefSeq" id="WP_338056561.1">
    <property type="nucleotide sequence ID" value="NZ_CP029347.1"/>
</dbReference>
<dbReference type="GO" id="GO:0043709">
    <property type="term" value="P:cell adhesion involved in single-species biofilm formation"/>
    <property type="evidence" value="ECO:0007669"/>
    <property type="project" value="TreeGrafter"/>
</dbReference>
<name>A0A2S2E380_9ALTE</name>
<dbReference type="EMBL" id="CP029347">
    <property type="protein sequence ID" value="AWL12049.1"/>
    <property type="molecule type" value="Genomic_DNA"/>
</dbReference>
<dbReference type="EC" id="2.7.7.65" evidence="2"/>
<dbReference type="GO" id="GO:0052621">
    <property type="term" value="F:diguanylate cyclase activity"/>
    <property type="evidence" value="ECO:0007669"/>
    <property type="project" value="UniProtKB-EC"/>
</dbReference>
<organism evidence="4 5">
    <name type="scientific">Saliniradius amylolyticus</name>
    <dbReference type="NCBI Taxonomy" id="2183582"/>
    <lineage>
        <taxon>Bacteria</taxon>
        <taxon>Pseudomonadati</taxon>
        <taxon>Pseudomonadota</taxon>
        <taxon>Gammaproteobacteria</taxon>
        <taxon>Alteromonadales</taxon>
        <taxon>Alteromonadaceae</taxon>
        <taxon>Saliniradius</taxon>
    </lineage>
</organism>
<dbReference type="KEGG" id="salh:HMF8227_01575"/>
<sequence length="338" mass="39097">MSDELDKSFQVLKQTIPLLLKHKIPAIPTNYALWYTYTANQKPELNRELDAMTEAGRPMSKVHAKELYRKHFADEQEVSSWQLRQSLEAMLIELSQSLTDTKNNTHEFKQCMDSCMDDLDKVEKEGWSMDEVMQLVRTMVTETQQIRRSTLDFSAALISAEKEIAELRSKLEETQHDAFYDALTDLYNRRYLDEELDNMKVEDGVCLIMIDADHFKEVNDNYGHQMGDRVLKAIAKQLKQKCRDNAVPYRFGGEEFAVLMTHSSLKQATRQAELIRKSLEKITVVDRRANRTLSGITASFGVAEYQKGMRRSDLLEQADKQLYEAKRLGRNRVMPIPG</sequence>
<dbReference type="PANTHER" id="PTHR45138">
    <property type="entry name" value="REGULATORY COMPONENTS OF SENSORY TRANSDUCTION SYSTEM"/>
    <property type="match status" value="1"/>
</dbReference>
<dbReference type="PROSITE" id="PS50887">
    <property type="entry name" value="GGDEF"/>
    <property type="match status" value="1"/>
</dbReference>
<evidence type="ECO:0000313" key="5">
    <source>
        <dbReference type="Proteomes" id="UP000245728"/>
    </source>
</evidence>
<dbReference type="GO" id="GO:1902201">
    <property type="term" value="P:negative regulation of bacterial-type flagellum-dependent cell motility"/>
    <property type="evidence" value="ECO:0007669"/>
    <property type="project" value="TreeGrafter"/>
</dbReference>